<dbReference type="AlphaFoldDB" id="A0AAW2FDU2"/>
<name>A0AAW2FDU2_9HYME</name>
<evidence type="ECO:0000313" key="1">
    <source>
        <dbReference type="EMBL" id="KAL0113658.1"/>
    </source>
</evidence>
<proteinExistence type="predicted"/>
<dbReference type="EMBL" id="JADYXP020000012">
    <property type="protein sequence ID" value="KAL0113658.1"/>
    <property type="molecule type" value="Genomic_DNA"/>
</dbReference>
<sequence>MNKCGRLRSLINSVESPYLRVWIRSLDVYQVVTHEIMRSITIFIYNASRLKEGIHTAVIKFLIWSKVPIVSSAARESEIDGSNPAILRSRANPPRFASACHLLRFARRFTSFLVNKINFLLISFNSQKKKIWYVLY</sequence>
<evidence type="ECO:0000313" key="2">
    <source>
        <dbReference type="Proteomes" id="UP001430953"/>
    </source>
</evidence>
<dbReference type="Proteomes" id="UP001430953">
    <property type="component" value="Unassembled WGS sequence"/>
</dbReference>
<accession>A0AAW2FDU2</accession>
<protein>
    <submittedName>
        <fullName evidence="1">Uncharacterized protein</fullName>
    </submittedName>
</protein>
<gene>
    <name evidence="1" type="ORF">PUN28_012653</name>
</gene>
<reference evidence="1 2" key="1">
    <citation type="submission" date="2023-03" db="EMBL/GenBank/DDBJ databases">
        <title>High recombination rates correlate with genetic variation in Cardiocondyla obscurior ants.</title>
        <authorList>
            <person name="Errbii M."/>
        </authorList>
    </citation>
    <scope>NUCLEOTIDE SEQUENCE [LARGE SCALE GENOMIC DNA]</scope>
    <source>
        <strain evidence="1">Alpha-2009</strain>
        <tissue evidence="1">Whole body</tissue>
    </source>
</reference>
<keyword evidence="2" id="KW-1185">Reference proteome</keyword>
<organism evidence="1 2">
    <name type="scientific">Cardiocondyla obscurior</name>
    <dbReference type="NCBI Taxonomy" id="286306"/>
    <lineage>
        <taxon>Eukaryota</taxon>
        <taxon>Metazoa</taxon>
        <taxon>Ecdysozoa</taxon>
        <taxon>Arthropoda</taxon>
        <taxon>Hexapoda</taxon>
        <taxon>Insecta</taxon>
        <taxon>Pterygota</taxon>
        <taxon>Neoptera</taxon>
        <taxon>Endopterygota</taxon>
        <taxon>Hymenoptera</taxon>
        <taxon>Apocrita</taxon>
        <taxon>Aculeata</taxon>
        <taxon>Formicoidea</taxon>
        <taxon>Formicidae</taxon>
        <taxon>Myrmicinae</taxon>
        <taxon>Cardiocondyla</taxon>
    </lineage>
</organism>
<comment type="caution">
    <text evidence="1">The sequence shown here is derived from an EMBL/GenBank/DDBJ whole genome shotgun (WGS) entry which is preliminary data.</text>
</comment>